<accession>A0A8H7ZQP0</accession>
<dbReference type="Gene3D" id="3.30.70.1590">
    <property type="match status" value="1"/>
</dbReference>
<sequence>MKEQIKWTFIDFSDNTPTIEMLEGRLGILALLDEESRLLSGSDQGYVNKLYQHFGTPAHKKIFTKPRFSNTAFTVHHYACDVTYECEGFIEKNKDTVPDELLAVLQASSFEFFESSEIRFGDRFSHLNASYAELKPAKTEPTAAGRGGGRAVARKATLGSTFKSSLITLMDTINNTKVHYIRCVKPNEAKTPWAFDAPLVLNQLRACGVLETIRISCAGYPSRWSFAEFVDRYYMLVHSKQWASDPRTFCETILSNVITLPDKYQIGLSKVFFRAGQVRS</sequence>
<dbReference type="OrthoDB" id="6108017at2759"/>
<dbReference type="PANTHER" id="PTHR13140:SF706">
    <property type="entry name" value="DILUTE CLASS UNCONVENTIONAL MYOSIN, ISOFORM C"/>
    <property type="match status" value="1"/>
</dbReference>
<reference evidence="8 9" key="1">
    <citation type="journal article" name="Sci. Rep.">
        <title>Genome-scale phylogenetic analyses confirm Olpidium as the closest living zoosporic fungus to the non-flagellated, terrestrial fungi.</title>
        <authorList>
            <person name="Chang Y."/>
            <person name="Rochon D."/>
            <person name="Sekimoto S."/>
            <person name="Wang Y."/>
            <person name="Chovatia M."/>
            <person name="Sandor L."/>
            <person name="Salamov A."/>
            <person name="Grigoriev I.V."/>
            <person name="Stajich J.E."/>
            <person name="Spatafora J.W."/>
        </authorList>
    </citation>
    <scope>NUCLEOTIDE SEQUENCE [LARGE SCALE GENOMIC DNA]</scope>
    <source>
        <strain evidence="8">S191</strain>
    </source>
</reference>
<dbReference type="PANTHER" id="PTHR13140">
    <property type="entry name" value="MYOSIN"/>
    <property type="match status" value="1"/>
</dbReference>
<evidence type="ECO:0000256" key="3">
    <source>
        <dbReference type="ARBA" id="ARBA00023123"/>
    </source>
</evidence>
<protein>
    <submittedName>
        <fullName evidence="8">P-loop containing nucleoside triphosphate hydrolase protein</fullName>
    </submittedName>
</protein>
<keyword evidence="5 6" id="KW-0009">Actin-binding</keyword>
<dbReference type="SUPFAM" id="SSF52540">
    <property type="entry name" value="P-loop containing nucleoside triphosphate hydrolases"/>
    <property type="match status" value="1"/>
</dbReference>
<dbReference type="PROSITE" id="PS51456">
    <property type="entry name" value="MYOSIN_MOTOR"/>
    <property type="match status" value="1"/>
</dbReference>
<feature type="domain" description="Myosin motor" evidence="7">
    <location>
        <begin position="1"/>
        <end position="280"/>
    </location>
</feature>
<dbReference type="GO" id="GO:0016459">
    <property type="term" value="C:myosin complex"/>
    <property type="evidence" value="ECO:0007669"/>
    <property type="project" value="UniProtKB-KW"/>
</dbReference>
<evidence type="ECO:0000256" key="2">
    <source>
        <dbReference type="ARBA" id="ARBA00022840"/>
    </source>
</evidence>
<keyword evidence="3 6" id="KW-0518">Myosin</keyword>
<dbReference type="InterPro" id="IPR027417">
    <property type="entry name" value="P-loop_NTPase"/>
</dbReference>
<keyword evidence="9" id="KW-1185">Reference proteome</keyword>
<dbReference type="Proteomes" id="UP000673691">
    <property type="component" value="Unassembled WGS sequence"/>
</dbReference>
<evidence type="ECO:0000313" key="8">
    <source>
        <dbReference type="EMBL" id="KAG5457450.1"/>
    </source>
</evidence>
<dbReference type="GO" id="GO:0000146">
    <property type="term" value="F:microfilament motor activity"/>
    <property type="evidence" value="ECO:0007669"/>
    <property type="project" value="TreeGrafter"/>
</dbReference>
<keyword evidence="8" id="KW-0378">Hydrolase</keyword>
<dbReference type="SMART" id="SM00242">
    <property type="entry name" value="MYSc"/>
    <property type="match status" value="1"/>
</dbReference>
<gene>
    <name evidence="8" type="ORF">BJ554DRAFT_2531</name>
</gene>
<evidence type="ECO:0000256" key="4">
    <source>
        <dbReference type="ARBA" id="ARBA00023175"/>
    </source>
</evidence>
<evidence type="ECO:0000313" key="9">
    <source>
        <dbReference type="Proteomes" id="UP000673691"/>
    </source>
</evidence>
<dbReference type="AlphaFoldDB" id="A0A8H7ZQP0"/>
<name>A0A8H7ZQP0_9FUNG</name>
<evidence type="ECO:0000256" key="6">
    <source>
        <dbReference type="PROSITE-ProRule" id="PRU00782"/>
    </source>
</evidence>
<keyword evidence="2" id="KW-0067">ATP-binding</keyword>
<dbReference type="EMBL" id="JAEFCI010010063">
    <property type="protein sequence ID" value="KAG5457450.1"/>
    <property type="molecule type" value="Genomic_DNA"/>
</dbReference>
<dbReference type="GO" id="GO:0007015">
    <property type="term" value="P:actin filament organization"/>
    <property type="evidence" value="ECO:0007669"/>
    <property type="project" value="TreeGrafter"/>
</dbReference>
<feature type="region of interest" description="Actin-binding" evidence="6">
    <location>
        <begin position="166"/>
        <end position="188"/>
    </location>
</feature>
<dbReference type="GO" id="GO:0016020">
    <property type="term" value="C:membrane"/>
    <property type="evidence" value="ECO:0007669"/>
    <property type="project" value="TreeGrafter"/>
</dbReference>
<dbReference type="Gene3D" id="1.20.58.530">
    <property type="match status" value="1"/>
</dbReference>
<dbReference type="GO" id="GO:0005737">
    <property type="term" value="C:cytoplasm"/>
    <property type="evidence" value="ECO:0007669"/>
    <property type="project" value="TreeGrafter"/>
</dbReference>
<dbReference type="Gene3D" id="3.40.850.10">
    <property type="entry name" value="Kinesin motor domain"/>
    <property type="match status" value="1"/>
</dbReference>
<keyword evidence="4" id="KW-0505">Motor protein</keyword>
<evidence type="ECO:0000256" key="5">
    <source>
        <dbReference type="ARBA" id="ARBA00023203"/>
    </source>
</evidence>
<dbReference type="InterPro" id="IPR001609">
    <property type="entry name" value="Myosin_head_motor_dom-like"/>
</dbReference>
<dbReference type="InterPro" id="IPR036961">
    <property type="entry name" value="Kinesin_motor_dom_sf"/>
</dbReference>
<proteinExistence type="inferred from homology"/>
<organism evidence="8 9">
    <name type="scientific">Olpidium bornovanus</name>
    <dbReference type="NCBI Taxonomy" id="278681"/>
    <lineage>
        <taxon>Eukaryota</taxon>
        <taxon>Fungi</taxon>
        <taxon>Fungi incertae sedis</taxon>
        <taxon>Olpidiomycota</taxon>
        <taxon>Olpidiomycotina</taxon>
        <taxon>Olpidiomycetes</taxon>
        <taxon>Olpidiales</taxon>
        <taxon>Olpidiaceae</taxon>
        <taxon>Olpidium</taxon>
    </lineage>
</organism>
<dbReference type="GO" id="GO:0051015">
    <property type="term" value="F:actin filament binding"/>
    <property type="evidence" value="ECO:0007669"/>
    <property type="project" value="TreeGrafter"/>
</dbReference>
<evidence type="ECO:0000256" key="1">
    <source>
        <dbReference type="ARBA" id="ARBA00022741"/>
    </source>
</evidence>
<dbReference type="GO" id="GO:0016787">
    <property type="term" value="F:hydrolase activity"/>
    <property type="evidence" value="ECO:0007669"/>
    <property type="project" value="UniProtKB-KW"/>
</dbReference>
<comment type="caution">
    <text evidence="8">The sequence shown here is derived from an EMBL/GenBank/DDBJ whole genome shotgun (WGS) entry which is preliminary data.</text>
</comment>
<comment type="similarity">
    <text evidence="6">Belongs to the TRAFAC class myosin-kinesin ATPase superfamily. Myosin family.</text>
</comment>
<comment type="caution">
    <text evidence="6">Lacks conserved residue(s) required for the propagation of feature annotation.</text>
</comment>
<dbReference type="Pfam" id="PF00063">
    <property type="entry name" value="Myosin_head"/>
    <property type="match status" value="1"/>
</dbReference>
<keyword evidence="1" id="KW-0547">Nucleotide-binding</keyword>
<evidence type="ECO:0000259" key="7">
    <source>
        <dbReference type="PROSITE" id="PS51456"/>
    </source>
</evidence>
<dbReference type="GO" id="GO:0005524">
    <property type="term" value="F:ATP binding"/>
    <property type="evidence" value="ECO:0007669"/>
    <property type="project" value="UniProtKB-KW"/>
</dbReference>